<reference evidence="3" key="1">
    <citation type="journal article" date="2011" name="MBio">
        <title>Novel metabolic attributes of the genus Cyanothece, comprising a group of unicellular nitrogen-fixing Cyanobacteria.</title>
        <authorList>
            <person name="Bandyopadhyay A."/>
            <person name="Elvitigala T."/>
            <person name="Welsh E."/>
            <person name="Stockel J."/>
            <person name="Liberton M."/>
            <person name="Min H."/>
            <person name="Sherman L.A."/>
            <person name="Pakrasi H.B."/>
        </authorList>
    </citation>
    <scope>NUCLEOTIDE SEQUENCE [LARGE SCALE GENOMIC DNA]</scope>
    <source>
        <strain evidence="3">PCC 7822</strain>
    </source>
</reference>
<evidence type="ECO:0000313" key="3">
    <source>
        <dbReference type="Proteomes" id="UP000008206"/>
    </source>
</evidence>
<keyword evidence="3" id="KW-1185">Reference proteome</keyword>
<proteinExistence type="predicted"/>
<keyword evidence="1" id="KW-1133">Transmembrane helix</keyword>
<dbReference type="Proteomes" id="UP000008206">
    <property type="component" value="Chromosome"/>
</dbReference>
<dbReference type="KEGG" id="cyj:Cyan7822_0668"/>
<organism evidence="2 3">
    <name type="scientific">Gloeothece verrucosa (strain PCC 7822)</name>
    <name type="common">Cyanothece sp. (strain PCC 7822)</name>
    <dbReference type="NCBI Taxonomy" id="497965"/>
    <lineage>
        <taxon>Bacteria</taxon>
        <taxon>Bacillati</taxon>
        <taxon>Cyanobacteriota</taxon>
        <taxon>Cyanophyceae</taxon>
        <taxon>Oscillatoriophycideae</taxon>
        <taxon>Chroococcales</taxon>
        <taxon>Aphanothecaceae</taxon>
        <taxon>Gloeothece</taxon>
        <taxon>Gloeothece verrucosa</taxon>
    </lineage>
</organism>
<dbReference type="OrthoDB" id="570330at2"/>
<feature type="transmembrane region" description="Helical" evidence="1">
    <location>
        <begin position="45"/>
        <end position="61"/>
    </location>
</feature>
<accession>E0UAG3</accession>
<keyword evidence="1" id="KW-0812">Transmembrane</keyword>
<dbReference type="HOGENOM" id="CLU_1608937_0_0_3"/>
<keyword evidence="1" id="KW-0472">Membrane</keyword>
<dbReference type="AlphaFoldDB" id="E0UAG3"/>
<feature type="transmembrane region" description="Helical" evidence="1">
    <location>
        <begin position="120"/>
        <end position="138"/>
    </location>
</feature>
<evidence type="ECO:0000256" key="1">
    <source>
        <dbReference type="SAM" id="Phobius"/>
    </source>
</evidence>
<sequence>MVYPRWFPSPGAWFRAVVLFVALTPLIFMARVFNYSISEASGFESFIWLVVIPLIFLAFLNQGIEENSFDFPSIGSWIDGFWSWLACAVALLICTIAEYIRYNGYVNLATVLGSDCENYLKIIFLVVLAYFYQARYLFLNRKN</sequence>
<evidence type="ECO:0000313" key="2">
    <source>
        <dbReference type="EMBL" id="ADN12704.1"/>
    </source>
</evidence>
<feature type="transmembrane region" description="Helical" evidence="1">
    <location>
        <begin position="12"/>
        <end position="33"/>
    </location>
</feature>
<gene>
    <name evidence="2" type="ordered locus">Cyan7822_0668</name>
</gene>
<name>E0UAG3_GLOV7</name>
<feature type="transmembrane region" description="Helical" evidence="1">
    <location>
        <begin position="81"/>
        <end position="100"/>
    </location>
</feature>
<dbReference type="EMBL" id="CP002198">
    <property type="protein sequence ID" value="ADN12704.1"/>
    <property type="molecule type" value="Genomic_DNA"/>
</dbReference>
<dbReference type="RefSeq" id="WP_013320814.1">
    <property type="nucleotide sequence ID" value="NC_014501.1"/>
</dbReference>
<protein>
    <submittedName>
        <fullName evidence="2">Uncharacterized protein</fullName>
    </submittedName>
</protein>